<reference evidence="5" key="1">
    <citation type="submission" date="2025-08" db="UniProtKB">
        <authorList>
            <consortium name="RefSeq"/>
        </authorList>
    </citation>
    <scope>IDENTIFICATION</scope>
</reference>
<dbReference type="InterPro" id="IPR001270">
    <property type="entry name" value="ClpA/B"/>
</dbReference>
<dbReference type="GeneID" id="102369418"/>
<dbReference type="Pfam" id="PF21376">
    <property type="entry name" value="TOR1A_C"/>
    <property type="match status" value="1"/>
</dbReference>
<gene>
    <name evidence="5" type="primary">TOR3A</name>
</gene>
<evidence type="ECO:0000256" key="2">
    <source>
        <dbReference type="SAM" id="SignalP"/>
    </source>
</evidence>
<comment type="similarity">
    <text evidence="1">Belongs to the ClpA/ClpB family. Torsin subfamily.</text>
</comment>
<dbReference type="RefSeq" id="XP_014379862.1">
    <property type="nucleotide sequence ID" value="XM_014524376.2"/>
</dbReference>
<dbReference type="OrthoDB" id="19623at2759"/>
<dbReference type="PANTHER" id="PTHR10760:SF3">
    <property type="entry name" value="TORSIN-3A"/>
    <property type="match status" value="1"/>
</dbReference>
<dbReference type="InterPro" id="IPR049337">
    <property type="entry name" value="TOR1A_C"/>
</dbReference>
<evidence type="ECO:0000313" key="5">
    <source>
        <dbReference type="RefSeq" id="XP_014379862.1"/>
    </source>
</evidence>
<evidence type="ECO:0000313" key="4">
    <source>
        <dbReference type="Proteomes" id="UP000189705"/>
    </source>
</evidence>
<evidence type="ECO:0000259" key="3">
    <source>
        <dbReference type="Pfam" id="PF21376"/>
    </source>
</evidence>
<dbReference type="GO" id="GO:0005788">
    <property type="term" value="C:endoplasmic reticulum lumen"/>
    <property type="evidence" value="ECO:0007669"/>
    <property type="project" value="TreeGrafter"/>
</dbReference>
<dbReference type="Proteomes" id="UP000189705">
    <property type="component" value="Unplaced"/>
</dbReference>
<dbReference type="AlphaFoldDB" id="A0A1U8DF56"/>
<accession>A0A1U8DF56</accession>
<feature type="signal peptide" evidence="2">
    <location>
        <begin position="1"/>
        <end position="25"/>
    </location>
</feature>
<dbReference type="SUPFAM" id="SSF52540">
    <property type="entry name" value="P-loop containing nucleoside triphosphate hydrolases"/>
    <property type="match status" value="1"/>
</dbReference>
<name>A0A1U8DF56_ALLSI</name>
<dbReference type="FunFam" id="3.40.50.300:FF:002370">
    <property type="entry name" value="Torsin family 3, member A"/>
    <property type="match status" value="1"/>
</dbReference>
<organism evidence="4 5">
    <name type="scientific">Alligator sinensis</name>
    <name type="common">Chinese alligator</name>
    <dbReference type="NCBI Taxonomy" id="38654"/>
    <lineage>
        <taxon>Eukaryota</taxon>
        <taxon>Metazoa</taxon>
        <taxon>Chordata</taxon>
        <taxon>Craniata</taxon>
        <taxon>Vertebrata</taxon>
        <taxon>Euteleostomi</taxon>
        <taxon>Archelosauria</taxon>
        <taxon>Archosauria</taxon>
        <taxon>Crocodylia</taxon>
        <taxon>Alligatoridae</taxon>
        <taxon>Alligatorinae</taxon>
        <taxon>Alligator</taxon>
    </lineage>
</organism>
<dbReference type="CTD" id="64222"/>
<dbReference type="InterPro" id="IPR010448">
    <property type="entry name" value="Torsin"/>
</dbReference>
<protein>
    <submittedName>
        <fullName evidence="5">Torsin-3A isoform X1</fullName>
    </submittedName>
</protein>
<dbReference type="Gene3D" id="3.40.50.300">
    <property type="entry name" value="P-loop containing nucleotide triphosphate hydrolases"/>
    <property type="match status" value="1"/>
</dbReference>
<dbReference type="InterPro" id="IPR027417">
    <property type="entry name" value="P-loop_NTPase"/>
</dbReference>
<dbReference type="Pfam" id="PF06309">
    <property type="entry name" value="Torsin"/>
    <property type="match status" value="1"/>
</dbReference>
<feature type="domain" description="Torsin-1A C-terminal" evidence="3">
    <location>
        <begin position="340"/>
        <end position="396"/>
    </location>
</feature>
<feature type="chain" id="PRO_5010569210" evidence="2">
    <location>
        <begin position="26"/>
        <end position="399"/>
    </location>
</feature>
<proteinExistence type="inferred from homology"/>
<dbReference type="GO" id="GO:0016887">
    <property type="term" value="F:ATP hydrolysis activity"/>
    <property type="evidence" value="ECO:0007669"/>
    <property type="project" value="InterPro"/>
</dbReference>
<keyword evidence="2" id="KW-0732">Signal</keyword>
<dbReference type="GO" id="GO:0005635">
    <property type="term" value="C:nuclear envelope"/>
    <property type="evidence" value="ECO:0007669"/>
    <property type="project" value="TreeGrafter"/>
</dbReference>
<sequence>MVGWGPTHLPLLTCALFLLLWRSDGLVGRGRHWGPKEDQTHTIGKGMQLGHDETMKRHLGTMHALSRQYWQYLACGLWQASCEGEEDEQADMDQEGWSLPLEMLSSWYCSFSKCCETGDCRVTNNITGLESDLNRRLHGQHLARKVILRAVRGLLQRPQPEKALALSFHGWSGTGKNFVARMIADHLYRDGLKSECVKVFISLFHFPHPGYLDSYKVQLKKQISETVKLCEQALFIFDEAEKLHTDLLDTIKPYVDHYDSIGQVDCGRSIFLFLSNSGGNTINEVALDFWRAGRAREEITMDYLEQPLRMELKESPGTAFAHSHLLEENLIDFFVPFLPLEFHHVKLCARDAFVAQGLPYTETALDEVARMMVFVPKDKRLFSAQGCKSVSQRINYILP</sequence>
<dbReference type="GO" id="GO:0005524">
    <property type="term" value="F:ATP binding"/>
    <property type="evidence" value="ECO:0007669"/>
    <property type="project" value="InterPro"/>
</dbReference>
<evidence type="ECO:0000256" key="1">
    <source>
        <dbReference type="ARBA" id="ARBA00006235"/>
    </source>
</evidence>
<keyword evidence="4" id="KW-1185">Reference proteome</keyword>
<dbReference type="PANTHER" id="PTHR10760">
    <property type="entry name" value="TORSIN"/>
    <property type="match status" value="1"/>
</dbReference>
<dbReference type="PRINTS" id="PR00300">
    <property type="entry name" value="CLPPROTEASEA"/>
</dbReference>
<dbReference type="STRING" id="38654.A0A1U8DF56"/>
<dbReference type="InParanoid" id="A0A1U8DF56"/>